<evidence type="ECO:0000313" key="2">
    <source>
        <dbReference type="Proteomes" id="UP001168821"/>
    </source>
</evidence>
<keyword evidence="2" id="KW-1185">Reference proteome</keyword>
<dbReference type="EMBL" id="JALNTZ010000007">
    <property type="protein sequence ID" value="KAJ3645430.1"/>
    <property type="molecule type" value="Genomic_DNA"/>
</dbReference>
<name>A0AA38HWJ4_9CUCU</name>
<evidence type="ECO:0000313" key="1">
    <source>
        <dbReference type="EMBL" id="KAJ3645430.1"/>
    </source>
</evidence>
<comment type="caution">
    <text evidence="1">The sequence shown here is derived from an EMBL/GenBank/DDBJ whole genome shotgun (WGS) entry which is preliminary data.</text>
</comment>
<dbReference type="Proteomes" id="UP001168821">
    <property type="component" value="Unassembled WGS sequence"/>
</dbReference>
<accession>A0AA38HWJ4</accession>
<sequence>MKTSTMRHRGPRQCSPECRCGAGDLDQCSPEDDDVEAAHANRKRCLASGRVGPFIGRVEMRGVHVPVGVSVMGLVLALPRTAPSRGY</sequence>
<reference evidence="1" key="1">
    <citation type="journal article" date="2023" name="G3 (Bethesda)">
        <title>Whole genome assemblies of Zophobas morio and Tenebrio molitor.</title>
        <authorList>
            <person name="Kaur S."/>
            <person name="Stinson S.A."/>
            <person name="diCenzo G.C."/>
        </authorList>
    </citation>
    <scope>NUCLEOTIDE SEQUENCE</scope>
    <source>
        <strain evidence="1">QUZm001</strain>
    </source>
</reference>
<gene>
    <name evidence="1" type="ORF">Zmor_023088</name>
</gene>
<dbReference type="AlphaFoldDB" id="A0AA38HWJ4"/>
<organism evidence="1 2">
    <name type="scientific">Zophobas morio</name>
    <dbReference type="NCBI Taxonomy" id="2755281"/>
    <lineage>
        <taxon>Eukaryota</taxon>
        <taxon>Metazoa</taxon>
        <taxon>Ecdysozoa</taxon>
        <taxon>Arthropoda</taxon>
        <taxon>Hexapoda</taxon>
        <taxon>Insecta</taxon>
        <taxon>Pterygota</taxon>
        <taxon>Neoptera</taxon>
        <taxon>Endopterygota</taxon>
        <taxon>Coleoptera</taxon>
        <taxon>Polyphaga</taxon>
        <taxon>Cucujiformia</taxon>
        <taxon>Tenebrionidae</taxon>
        <taxon>Zophobas</taxon>
    </lineage>
</organism>
<protein>
    <submittedName>
        <fullName evidence="1">Uncharacterized protein</fullName>
    </submittedName>
</protein>
<proteinExistence type="predicted"/>